<reference evidence="2" key="2">
    <citation type="submission" date="2020-05" db="UniProtKB">
        <authorList>
            <consortium name="EnsemblMetazoa"/>
        </authorList>
    </citation>
    <scope>IDENTIFICATION</scope>
    <source>
        <strain evidence="2">IAEA</strain>
    </source>
</reference>
<feature type="compositionally biased region" description="Pro residues" evidence="1">
    <location>
        <begin position="50"/>
        <end position="59"/>
    </location>
</feature>
<dbReference type="AlphaFoldDB" id="A0A1B0B110"/>
<evidence type="ECO:0000313" key="3">
    <source>
        <dbReference type="Proteomes" id="UP000092460"/>
    </source>
</evidence>
<sequence>MPMAKGIIKIILTIGTMQFIEPTHYTEIVMKPARWNDDVMLDEHNKKKPPPMPPLETYQ</sequence>
<accession>A0A1B0B110</accession>
<dbReference type="VEuPathDB" id="VectorBase:GPPI015276"/>
<dbReference type="EMBL" id="JXJN01006953">
    <property type="status" value="NOT_ANNOTATED_CDS"/>
    <property type="molecule type" value="Genomic_DNA"/>
</dbReference>
<feature type="region of interest" description="Disordered" evidence="1">
    <location>
        <begin position="40"/>
        <end position="59"/>
    </location>
</feature>
<dbReference type="Proteomes" id="UP000092460">
    <property type="component" value="Unassembled WGS sequence"/>
</dbReference>
<keyword evidence="3" id="KW-1185">Reference proteome</keyword>
<organism evidence="2 3">
    <name type="scientific">Glossina palpalis gambiensis</name>
    <dbReference type="NCBI Taxonomy" id="67801"/>
    <lineage>
        <taxon>Eukaryota</taxon>
        <taxon>Metazoa</taxon>
        <taxon>Ecdysozoa</taxon>
        <taxon>Arthropoda</taxon>
        <taxon>Hexapoda</taxon>
        <taxon>Insecta</taxon>
        <taxon>Pterygota</taxon>
        <taxon>Neoptera</taxon>
        <taxon>Endopterygota</taxon>
        <taxon>Diptera</taxon>
        <taxon>Brachycera</taxon>
        <taxon>Muscomorpha</taxon>
        <taxon>Hippoboscoidea</taxon>
        <taxon>Glossinidae</taxon>
        <taxon>Glossina</taxon>
    </lineage>
</organism>
<name>A0A1B0B110_9MUSC</name>
<evidence type="ECO:0000256" key="1">
    <source>
        <dbReference type="SAM" id="MobiDB-lite"/>
    </source>
</evidence>
<proteinExistence type="predicted"/>
<evidence type="ECO:0000313" key="2">
    <source>
        <dbReference type="EnsemblMetazoa" id="GPPI015276-PA"/>
    </source>
</evidence>
<reference evidence="3" key="1">
    <citation type="submission" date="2015-01" db="EMBL/GenBank/DDBJ databases">
        <authorList>
            <person name="Aksoy S."/>
            <person name="Warren W."/>
            <person name="Wilson R.K."/>
        </authorList>
    </citation>
    <scope>NUCLEOTIDE SEQUENCE [LARGE SCALE GENOMIC DNA]</scope>
    <source>
        <strain evidence="3">IAEA</strain>
    </source>
</reference>
<dbReference type="EnsemblMetazoa" id="GPPI015276-RA">
    <property type="protein sequence ID" value="GPPI015276-PA"/>
    <property type="gene ID" value="GPPI015276"/>
</dbReference>
<protein>
    <submittedName>
        <fullName evidence="2">Uncharacterized protein</fullName>
    </submittedName>
</protein>